<proteinExistence type="predicted"/>
<dbReference type="AlphaFoldDB" id="A0AAD3XGA0"/>
<dbReference type="EMBL" id="BSYO01000004">
    <property type="protein sequence ID" value="GMH03463.1"/>
    <property type="molecule type" value="Genomic_DNA"/>
</dbReference>
<dbReference type="Proteomes" id="UP001279734">
    <property type="component" value="Unassembled WGS sequence"/>
</dbReference>
<feature type="region of interest" description="Disordered" evidence="1">
    <location>
        <begin position="32"/>
        <end position="63"/>
    </location>
</feature>
<evidence type="ECO:0000256" key="1">
    <source>
        <dbReference type="SAM" id="MobiDB-lite"/>
    </source>
</evidence>
<evidence type="ECO:0000313" key="3">
    <source>
        <dbReference type="Proteomes" id="UP001279734"/>
    </source>
</evidence>
<organism evidence="2 3">
    <name type="scientific">Nepenthes gracilis</name>
    <name type="common">Slender pitcher plant</name>
    <dbReference type="NCBI Taxonomy" id="150966"/>
    <lineage>
        <taxon>Eukaryota</taxon>
        <taxon>Viridiplantae</taxon>
        <taxon>Streptophyta</taxon>
        <taxon>Embryophyta</taxon>
        <taxon>Tracheophyta</taxon>
        <taxon>Spermatophyta</taxon>
        <taxon>Magnoliopsida</taxon>
        <taxon>eudicotyledons</taxon>
        <taxon>Gunneridae</taxon>
        <taxon>Pentapetalae</taxon>
        <taxon>Caryophyllales</taxon>
        <taxon>Nepenthaceae</taxon>
        <taxon>Nepenthes</taxon>
    </lineage>
</organism>
<reference evidence="2" key="1">
    <citation type="submission" date="2023-05" db="EMBL/GenBank/DDBJ databases">
        <title>Nepenthes gracilis genome sequencing.</title>
        <authorList>
            <person name="Fukushima K."/>
        </authorList>
    </citation>
    <scope>NUCLEOTIDE SEQUENCE</scope>
    <source>
        <strain evidence="2">SING2019-196</strain>
    </source>
</reference>
<name>A0AAD3XGA0_NEPGR</name>
<protein>
    <submittedName>
        <fullName evidence="2">Uncharacterized protein</fullName>
    </submittedName>
</protein>
<keyword evidence="3" id="KW-1185">Reference proteome</keyword>
<comment type="caution">
    <text evidence="2">The sequence shown here is derived from an EMBL/GenBank/DDBJ whole genome shotgun (WGS) entry which is preliminary data.</text>
</comment>
<feature type="compositionally biased region" description="Polar residues" evidence="1">
    <location>
        <begin position="42"/>
        <end position="63"/>
    </location>
</feature>
<evidence type="ECO:0000313" key="2">
    <source>
        <dbReference type="EMBL" id="GMH03463.1"/>
    </source>
</evidence>
<sequence length="151" mass="16698">MDQCCSVLHAAKVVQHHFSIATADRMQAVSAEDTFQKPNPGRQHQQWIHPTQQSKNQHSKISTSNLTTISSKSSVPGQQHCGPIRICYSRAEKAERMQQPHPSITTMYHQKTATATIHTAPGHTIVAASADTDQPRYHNAQISMVDNHIAA</sequence>
<gene>
    <name evidence="2" type="ORF">Nepgr_005302</name>
</gene>
<accession>A0AAD3XGA0</accession>